<dbReference type="OrthoDB" id="3007797at2759"/>
<keyword evidence="3" id="KW-1185">Reference proteome</keyword>
<dbReference type="EMBL" id="JANKHO010001541">
    <property type="protein sequence ID" value="KAJ3500807.1"/>
    <property type="molecule type" value="Genomic_DNA"/>
</dbReference>
<organism evidence="2 3">
    <name type="scientific">Agrocybe chaxingu</name>
    <dbReference type="NCBI Taxonomy" id="84603"/>
    <lineage>
        <taxon>Eukaryota</taxon>
        <taxon>Fungi</taxon>
        <taxon>Dikarya</taxon>
        <taxon>Basidiomycota</taxon>
        <taxon>Agaricomycotina</taxon>
        <taxon>Agaricomycetes</taxon>
        <taxon>Agaricomycetidae</taxon>
        <taxon>Agaricales</taxon>
        <taxon>Agaricineae</taxon>
        <taxon>Strophariaceae</taxon>
        <taxon>Agrocybe</taxon>
    </lineage>
</organism>
<evidence type="ECO:0000256" key="1">
    <source>
        <dbReference type="SAM" id="MobiDB-lite"/>
    </source>
</evidence>
<protein>
    <submittedName>
        <fullName evidence="2">Uncharacterized protein</fullName>
    </submittedName>
</protein>
<accession>A0A9W8JZM6</accession>
<evidence type="ECO:0000313" key="2">
    <source>
        <dbReference type="EMBL" id="KAJ3500807.1"/>
    </source>
</evidence>
<feature type="region of interest" description="Disordered" evidence="1">
    <location>
        <begin position="195"/>
        <end position="224"/>
    </location>
</feature>
<name>A0A9W8JZM6_9AGAR</name>
<comment type="caution">
    <text evidence="2">The sequence shown here is derived from an EMBL/GenBank/DDBJ whole genome shotgun (WGS) entry which is preliminary data.</text>
</comment>
<dbReference type="AlphaFoldDB" id="A0A9W8JZM6"/>
<proteinExistence type="predicted"/>
<dbReference type="Proteomes" id="UP001148786">
    <property type="component" value="Unassembled WGS sequence"/>
</dbReference>
<gene>
    <name evidence="2" type="ORF">NLJ89_g9628</name>
</gene>
<reference evidence="2" key="1">
    <citation type="submission" date="2022-07" db="EMBL/GenBank/DDBJ databases">
        <title>Genome Sequence of Agrocybe chaxingu.</title>
        <authorList>
            <person name="Buettner E."/>
        </authorList>
    </citation>
    <scope>NUCLEOTIDE SEQUENCE</scope>
    <source>
        <strain evidence="2">MP-N11</strain>
    </source>
</reference>
<sequence>MAAALVDRVTDLFKSNLDINASTPEVTSEKHAPVDVVEVVVEPPKQPDIQYLPNEAKWKARTARCLAENPSLPQTALPGGFPKKLESPLVWEGKDWTDASQWEYKLSAEQLKEIDDALKHFKGLNKPLGYLSPSTFPLPTLGPILKDLSRELHTGRGFFVVKTIPVDSYTREENTIIYAGISSYVGPLRGVQDRDGVLRSRPHQGPDADAPAQEHRLPGVDDGQAGVPYGRGGYHLAVCAGDGGGGGCFEDWE</sequence>
<dbReference type="SUPFAM" id="SSF51197">
    <property type="entry name" value="Clavaminate synthase-like"/>
    <property type="match status" value="1"/>
</dbReference>
<evidence type="ECO:0000313" key="3">
    <source>
        <dbReference type="Proteomes" id="UP001148786"/>
    </source>
</evidence>